<evidence type="ECO:0000256" key="6">
    <source>
        <dbReference type="ARBA" id="ARBA00022737"/>
    </source>
</evidence>
<proteinExistence type="inferred from homology"/>
<dbReference type="KEGG" id="gla:GL50803_009382"/>
<dbReference type="InterPro" id="IPR001330">
    <property type="entry name" value="Prenyltrans"/>
</dbReference>
<evidence type="ECO:0000256" key="7">
    <source>
        <dbReference type="ARBA" id="ARBA00022833"/>
    </source>
</evidence>
<sequence>MGPRFMFTNPGYSSHTVKEESAIDACCTAELLHNEDITSLPVKDLCDFTSRELEKPLLSIQDLSMSMQLYWLYCTLAIISPQTAEKFHQSVANTLQSWVSPHSSLVAPHSGYQTHVLIIFGATLSAATARHYSLMSREVVRSYLISCFNKTLGCFCSDDQSQENDMRVAYTCVSVGYCYNLLEDKALFGEPLISYFLQAQAYDGGSCSNNFGGESHGAYTFCSLAGLYILLGCSSAALRDRLGERRVLDLLLYIHAKQTNQGGFAGRNNKLVDGCYTYWMMGSLYLLVGDGEFEDFMVIDADALYKYVLRCSYDRGAPDGKRGMRDKPGVPSDAYHNMYTTAGYLILLRLASLDKDKTRYSPELLAEVEAQKELFMRHDPLFNIPAGSASAMRNFFSLH</sequence>
<keyword evidence="10" id="KW-1185">Reference proteome</keyword>
<dbReference type="SUPFAM" id="SSF48239">
    <property type="entry name" value="Terpenoid cyclases/Protein prenyltransferases"/>
    <property type="match status" value="1"/>
</dbReference>
<dbReference type="STRING" id="184922.A8B8E5"/>
<evidence type="ECO:0000256" key="4">
    <source>
        <dbReference type="ARBA" id="ARBA00022679"/>
    </source>
</evidence>
<evidence type="ECO:0000256" key="2">
    <source>
        <dbReference type="ARBA" id="ARBA00010497"/>
    </source>
</evidence>
<organism evidence="9 10">
    <name type="scientific">Giardia intestinalis (strain ATCC 50803 / WB clone C6)</name>
    <name type="common">Giardia lamblia</name>
    <dbReference type="NCBI Taxonomy" id="184922"/>
    <lineage>
        <taxon>Eukaryota</taxon>
        <taxon>Metamonada</taxon>
        <taxon>Diplomonadida</taxon>
        <taxon>Hexamitidae</taxon>
        <taxon>Giardiinae</taxon>
        <taxon>Giardia</taxon>
    </lineage>
</organism>
<dbReference type="GeneID" id="5701548"/>
<dbReference type="Gene3D" id="1.50.10.20">
    <property type="match status" value="1"/>
</dbReference>
<dbReference type="PANTHER" id="PTHR11774:SF6">
    <property type="entry name" value="PROTEIN FARNESYLTRANSFERASE SUBUNIT BETA"/>
    <property type="match status" value="1"/>
</dbReference>
<evidence type="ECO:0000256" key="3">
    <source>
        <dbReference type="ARBA" id="ARBA00022602"/>
    </source>
</evidence>
<dbReference type="EMBL" id="AACB03000004">
    <property type="protein sequence ID" value="KAE8302462.1"/>
    <property type="molecule type" value="Genomic_DNA"/>
</dbReference>
<evidence type="ECO:0000259" key="8">
    <source>
        <dbReference type="Pfam" id="PF00432"/>
    </source>
</evidence>
<dbReference type="GO" id="GO:0008318">
    <property type="term" value="F:protein prenyltransferase activity"/>
    <property type="evidence" value="ECO:0007669"/>
    <property type="project" value="InterPro"/>
</dbReference>
<dbReference type="GO" id="GO:0046872">
    <property type="term" value="F:metal ion binding"/>
    <property type="evidence" value="ECO:0007669"/>
    <property type="project" value="UniProtKB-KW"/>
</dbReference>
<dbReference type="RefSeq" id="XP_001708599.1">
    <property type="nucleotide sequence ID" value="XM_001708547.1"/>
</dbReference>
<dbReference type="InterPro" id="IPR008930">
    <property type="entry name" value="Terpenoid_cyclase/PrenylTrfase"/>
</dbReference>
<protein>
    <submittedName>
        <fullName evidence="9">Protein farnesyltransferase subunit beta</fullName>
    </submittedName>
</protein>
<keyword evidence="3" id="KW-0637">Prenyltransferase</keyword>
<keyword evidence="7" id="KW-0862">Zinc</keyword>
<dbReference type="HOGENOM" id="CLU_028946_0_2_1"/>
<comment type="similarity">
    <text evidence="2">Belongs to the protein prenyltransferase subunit beta family.</text>
</comment>
<feature type="domain" description="Prenyltransferase alpha-alpha toroid" evidence="8">
    <location>
        <begin position="60"/>
        <end position="347"/>
    </location>
</feature>
<gene>
    <name evidence="9" type="ORF">GL50803_009382</name>
</gene>
<reference evidence="9 10" key="1">
    <citation type="journal article" date="2007" name="Science">
        <title>Genomic minimalism in the early diverging intestinal parasite Giardia lamblia.</title>
        <authorList>
            <person name="Morrison H.G."/>
            <person name="McArthur A.G."/>
            <person name="Gillin F.D."/>
            <person name="Aley S.B."/>
            <person name="Adam R.D."/>
            <person name="Olsen G.J."/>
            <person name="Best A.A."/>
            <person name="Cande W.Z."/>
            <person name="Chen F."/>
            <person name="Cipriano M.J."/>
            <person name="Davids B.J."/>
            <person name="Dawson S.C."/>
            <person name="Elmendorf H.G."/>
            <person name="Hehl A.B."/>
            <person name="Holder M.E."/>
            <person name="Huse S.M."/>
            <person name="Kim U.U."/>
            <person name="Lasek-Nesselquist E."/>
            <person name="Manning G."/>
            <person name="Nigam A."/>
            <person name="Nixon J.E."/>
            <person name="Palm D."/>
            <person name="Passamaneck N.E."/>
            <person name="Prabhu A."/>
            <person name="Reich C.I."/>
            <person name="Reiner D.S."/>
            <person name="Samuelson J."/>
            <person name="Svard S.G."/>
            <person name="Sogin M.L."/>
        </authorList>
    </citation>
    <scope>NUCLEOTIDE SEQUENCE [LARGE SCALE GENOMIC DNA]</scope>
    <source>
        <strain evidence="9 10">WB C6</strain>
    </source>
</reference>
<evidence type="ECO:0000313" key="10">
    <source>
        <dbReference type="Proteomes" id="UP000001548"/>
    </source>
</evidence>
<dbReference type="OMA" id="GAYTFCS"/>
<name>A8B8E5_GIAIC</name>
<evidence type="ECO:0000256" key="5">
    <source>
        <dbReference type="ARBA" id="ARBA00022723"/>
    </source>
</evidence>
<accession>A8B8E5</accession>
<dbReference type="Pfam" id="PF00432">
    <property type="entry name" value="Prenyltrans"/>
    <property type="match status" value="1"/>
</dbReference>
<keyword evidence="5" id="KW-0479">Metal-binding</keyword>
<evidence type="ECO:0000313" key="9">
    <source>
        <dbReference type="EMBL" id="KAE8302462.1"/>
    </source>
</evidence>
<keyword evidence="6" id="KW-0677">Repeat</keyword>
<evidence type="ECO:0000256" key="1">
    <source>
        <dbReference type="ARBA" id="ARBA00001947"/>
    </source>
</evidence>
<dbReference type="InterPro" id="IPR045089">
    <property type="entry name" value="PGGT1B-like"/>
</dbReference>
<dbReference type="AlphaFoldDB" id="A8B8E5"/>
<dbReference type="GO" id="GO:0005965">
    <property type="term" value="C:protein farnesyltransferase complex"/>
    <property type="evidence" value="ECO:0000318"/>
    <property type="project" value="GO_Central"/>
</dbReference>
<dbReference type="VEuPathDB" id="GiardiaDB:GL50803_9382"/>
<comment type="cofactor">
    <cofactor evidence="1">
        <name>Zn(2+)</name>
        <dbReference type="ChEBI" id="CHEBI:29105"/>
    </cofactor>
</comment>
<dbReference type="PANTHER" id="PTHR11774">
    <property type="entry name" value="GERANYLGERANYL TRANSFERASE TYPE BETA SUBUNIT"/>
    <property type="match status" value="1"/>
</dbReference>
<dbReference type="Proteomes" id="UP000001548">
    <property type="component" value="Unassembled WGS sequence"/>
</dbReference>
<keyword evidence="4" id="KW-0808">Transferase</keyword>
<comment type="caution">
    <text evidence="9">The sequence shown here is derived from an EMBL/GenBank/DDBJ whole genome shotgun (WGS) entry which is preliminary data.</text>
</comment>
<dbReference type="FunCoup" id="A8B8E5">
    <property type="interactions" value="89"/>
</dbReference>